<organism evidence="2 3">
    <name type="scientific">Esox lucius</name>
    <name type="common">Northern pike</name>
    <dbReference type="NCBI Taxonomy" id="8010"/>
    <lineage>
        <taxon>Eukaryota</taxon>
        <taxon>Metazoa</taxon>
        <taxon>Chordata</taxon>
        <taxon>Craniata</taxon>
        <taxon>Vertebrata</taxon>
        <taxon>Euteleostomi</taxon>
        <taxon>Actinopterygii</taxon>
        <taxon>Neopterygii</taxon>
        <taxon>Teleostei</taxon>
        <taxon>Protacanthopterygii</taxon>
        <taxon>Esociformes</taxon>
        <taxon>Esocidae</taxon>
        <taxon>Esox</taxon>
    </lineage>
</organism>
<evidence type="ECO:0008006" key="4">
    <source>
        <dbReference type="Google" id="ProtNLM"/>
    </source>
</evidence>
<proteinExistence type="predicted"/>
<evidence type="ECO:0000313" key="2">
    <source>
        <dbReference type="Ensembl" id="ENSELUP00000091803.1"/>
    </source>
</evidence>
<feature type="region of interest" description="Disordered" evidence="1">
    <location>
        <begin position="52"/>
        <end position="75"/>
    </location>
</feature>
<reference evidence="2 3" key="1">
    <citation type="submission" date="2020-02" db="EMBL/GenBank/DDBJ databases">
        <title>Esox lucius (northern pike) genome, fEsoLuc1, primary haplotype.</title>
        <authorList>
            <person name="Myers G."/>
            <person name="Karagic N."/>
            <person name="Meyer A."/>
            <person name="Pippel M."/>
            <person name="Reichard M."/>
            <person name="Winkler S."/>
            <person name="Tracey A."/>
            <person name="Sims Y."/>
            <person name="Howe K."/>
            <person name="Rhie A."/>
            <person name="Formenti G."/>
            <person name="Durbin R."/>
            <person name="Fedrigo O."/>
            <person name="Jarvis E.D."/>
        </authorList>
    </citation>
    <scope>NUCLEOTIDE SEQUENCE [LARGE SCALE GENOMIC DNA]</scope>
</reference>
<dbReference type="AlphaFoldDB" id="A0AAY5KRM1"/>
<dbReference type="InterPro" id="IPR031648">
    <property type="entry name" value="TMEM82"/>
</dbReference>
<dbReference type="Proteomes" id="UP000265140">
    <property type="component" value="Chromosome 17"/>
</dbReference>
<dbReference type="Pfam" id="PF15816">
    <property type="entry name" value="TMEM82"/>
    <property type="match status" value="1"/>
</dbReference>
<evidence type="ECO:0000313" key="3">
    <source>
        <dbReference type="Proteomes" id="UP000265140"/>
    </source>
</evidence>
<name>A0AAY5KRM1_ESOLU</name>
<dbReference type="PANTHER" id="PTHR35257:SF1">
    <property type="entry name" value="TRANSMEMBRANE PROTEIN 82"/>
    <property type="match status" value="1"/>
</dbReference>
<dbReference type="GeneTree" id="ENSGT00500000045021"/>
<sequence>MFLSNWLRRIPVWLPFNSNSLDSVFQGLVGACGISVLYNLLRVHLHCQSSRSGSEFDADTTEGERSSSSPTAGRSRLGGHGLSVALQFWFLTGILSLVGPRVSSLLVLEFSLRAVIAWINVGPDVLQGNNQLMVQCQFSLGCALSCSLHYLQEGAPHRSLSLLLAAGLSWLLAAHCTRLWGHVSRLYLLHSSQRYCGVCNMLLSSGHSLLPSLQRAVVVAFTIAGVPALATVHHHFLSEAESLKFWTPLTICYTLLVVHVQGRKTLLHTVALRLGGLLVLMLTVGWWSDALHILVACLGEAACLLLSQDLLQTLSQVTASACARLSLFVLLTLSFTLSFSPPRCVFCFMTFTGVILSFRGKKTFPADMFVTPAAHGRTCHPKVTPRETNLRNSSTQTSHCFMLALIVTNNSCM</sequence>
<gene>
    <name evidence="2" type="primary">TMEM82</name>
</gene>
<dbReference type="Ensembl" id="ENSELUT00000107417.1">
    <property type="protein sequence ID" value="ENSELUP00000091803.1"/>
    <property type="gene ID" value="ENSELUG00000007621.3"/>
</dbReference>
<keyword evidence="3" id="KW-1185">Reference proteome</keyword>
<reference evidence="2" key="3">
    <citation type="submission" date="2025-09" db="UniProtKB">
        <authorList>
            <consortium name="Ensembl"/>
        </authorList>
    </citation>
    <scope>IDENTIFICATION</scope>
</reference>
<accession>A0AAY5KRM1</accession>
<reference evidence="2" key="2">
    <citation type="submission" date="2025-08" db="UniProtKB">
        <authorList>
            <consortium name="Ensembl"/>
        </authorList>
    </citation>
    <scope>IDENTIFICATION</scope>
</reference>
<protein>
    <recommendedName>
        <fullName evidence="4">Transmembrane protein 82</fullName>
    </recommendedName>
</protein>
<dbReference type="PANTHER" id="PTHR35257">
    <property type="entry name" value="TRANSMEMBRANE PROTEIN 82"/>
    <property type="match status" value="1"/>
</dbReference>
<evidence type="ECO:0000256" key="1">
    <source>
        <dbReference type="SAM" id="MobiDB-lite"/>
    </source>
</evidence>